<gene>
    <name evidence="3" type="ORF">BJ322DRAFT_1114640</name>
</gene>
<accession>A0A9P6H2J9</accession>
<proteinExistence type="predicted"/>
<dbReference type="SUPFAM" id="SSF81383">
    <property type="entry name" value="F-box domain"/>
    <property type="match status" value="1"/>
</dbReference>
<organism evidence="3 4">
    <name type="scientific">Thelephora terrestris</name>
    <dbReference type="NCBI Taxonomy" id="56493"/>
    <lineage>
        <taxon>Eukaryota</taxon>
        <taxon>Fungi</taxon>
        <taxon>Dikarya</taxon>
        <taxon>Basidiomycota</taxon>
        <taxon>Agaricomycotina</taxon>
        <taxon>Agaricomycetes</taxon>
        <taxon>Thelephorales</taxon>
        <taxon>Thelephoraceae</taxon>
        <taxon>Thelephora</taxon>
    </lineage>
</organism>
<keyword evidence="4" id="KW-1185">Reference proteome</keyword>
<evidence type="ECO:0000313" key="3">
    <source>
        <dbReference type="EMBL" id="KAF9777868.1"/>
    </source>
</evidence>
<dbReference type="Pfam" id="PF12937">
    <property type="entry name" value="F-box-like"/>
    <property type="match status" value="1"/>
</dbReference>
<dbReference type="AlphaFoldDB" id="A0A9P6H2J9"/>
<name>A0A9P6H2J9_9AGAM</name>
<comment type="caution">
    <text evidence="3">The sequence shown here is derived from an EMBL/GenBank/DDBJ whole genome shotgun (WGS) entry which is preliminary data.</text>
</comment>
<reference evidence="3" key="2">
    <citation type="submission" date="2020-11" db="EMBL/GenBank/DDBJ databases">
        <authorList>
            <consortium name="DOE Joint Genome Institute"/>
            <person name="Kuo A."/>
            <person name="Miyauchi S."/>
            <person name="Kiss E."/>
            <person name="Drula E."/>
            <person name="Kohler A."/>
            <person name="Sanchez-Garcia M."/>
            <person name="Andreopoulos B."/>
            <person name="Barry K.W."/>
            <person name="Bonito G."/>
            <person name="Buee M."/>
            <person name="Carver A."/>
            <person name="Chen C."/>
            <person name="Cichocki N."/>
            <person name="Clum A."/>
            <person name="Culley D."/>
            <person name="Crous P.W."/>
            <person name="Fauchery L."/>
            <person name="Girlanda M."/>
            <person name="Hayes R."/>
            <person name="Keri Z."/>
            <person name="Labutti K."/>
            <person name="Lipzen A."/>
            <person name="Lombard V."/>
            <person name="Magnuson J."/>
            <person name="Maillard F."/>
            <person name="Morin E."/>
            <person name="Murat C."/>
            <person name="Nolan M."/>
            <person name="Ohm R."/>
            <person name="Pangilinan J."/>
            <person name="Pereira M."/>
            <person name="Perotto S."/>
            <person name="Peter M."/>
            <person name="Riley R."/>
            <person name="Sitrit Y."/>
            <person name="Stielow B."/>
            <person name="Szollosi G."/>
            <person name="Zifcakova L."/>
            <person name="Stursova M."/>
            <person name="Spatafora J.W."/>
            <person name="Tedersoo L."/>
            <person name="Vaario L.-M."/>
            <person name="Yamada A."/>
            <person name="Yan M."/>
            <person name="Wang P."/>
            <person name="Xu J."/>
            <person name="Bruns T."/>
            <person name="Baldrian P."/>
            <person name="Vilgalys R."/>
            <person name="Henrissat B."/>
            <person name="Grigoriev I.V."/>
            <person name="Hibbett D."/>
            <person name="Nagy L.G."/>
            <person name="Martin F.M."/>
        </authorList>
    </citation>
    <scope>NUCLEOTIDE SEQUENCE</scope>
    <source>
        <strain evidence="3">UH-Tt-Lm1</strain>
    </source>
</reference>
<dbReference type="InterPro" id="IPR036047">
    <property type="entry name" value="F-box-like_dom_sf"/>
</dbReference>
<protein>
    <recommendedName>
        <fullName evidence="2">F-box domain-containing protein</fullName>
    </recommendedName>
</protein>
<dbReference type="Proteomes" id="UP000736335">
    <property type="component" value="Unassembled WGS sequence"/>
</dbReference>
<dbReference type="InterPro" id="IPR001810">
    <property type="entry name" value="F-box_dom"/>
</dbReference>
<evidence type="ECO:0000259" key="2">
    <source>
        <dbReference type="PROSITE" id="PS50181"/>
    </source>
</evidence>
<sequence>MSRIQDAPDDVVIQIYQHLSVRDVLALRQTCKHAFAVSCLKTLWIFLCTAYITARGIPFPDTDRVNQLSAPELEIATRETLDRDRRLRSGSLHNEYTPKAIVHWRANPNSNISEILFVPDPSGPEGRCIVTVSRGIWCLICLWDVQALGREHEITQTEPKKVDSWSQKGAIFITIAVNSDYRSEASAAVVVNVYGEHLVYILSFFDNAANGYAPRIHVLRTWNPSMPVYGSALLRGDILAVANGRDRAAVVNFHSLEDRVVVLESTTVPDPPRTSNGCLQIQISQKYILVARAQFVEVFDFPADILRTGPVSGSSSADLVIGNGQERIVQHPVDSFSFGWLDRMSISQDTTKPDSFFVFFPQPNDDPWSTHAPTLTFYHLEANPLADESEGTPSPPASQGPPSHIFSETFLASVPLSASASPTSTSSSAFTKLVIGRHHTALWLSPQPRESDSTGLVQMDLNRQGDWPFQTRGIRTWRNFLGDDLVWASFDPRQMKAKTQTDYDGNWTEEGDSKGFILTNRILNSHGDGWIAIAYDEETGRVALGRRDGFVTFLRL</sequence>
<feature type="domain" description="F-box" evidence="2">
    <location>
        <begin position="1"/>
        <end position="47"/>
    </location>
</feature>
<dbReference type="EMBL" id="WIUZ02000026">
    <property type="protein sequence ID" value="KAF9777868.1"/>
    <property type="molecule type" value="Genomic_DNA"/>
</dbReference>
<reference evidence="3" key="1">
    <citation type="journal article" date="2020" name="Nat. Commun.">
        <title>Large-scale genome sequencing of mycorrhizal fungi provides insights into the early evolution of symbiotic traits.</title>
        <authorList>
            <person name="Miyauchi S."/>
            <person name="Kiss E."/>
            <person name="Kuo A."/>
            <person name="Drula E."/>
            <person name="Kohler A."/>
            <person name="Sanchez-Garcia M."/>
            <person name="Morin E."/>
            <person name="Andreopoulos B."/>
            <person name="Barry K.W."/>
            <person name="Bonito G."/>
            <person name="Buee M."/>
            <person name="Carver A."/>
            <person name="Chen C."/>
            <person name="Cichocki N."/>
            <person name="Clum A."/>
            <person name="Culley D."/>
            <person name="Crous P.W."/>
            <person name="Fauchery L."/>
            <person name="Girlanda M."/>
            <person name="Hayes R.D."/>
            <person name="Keri Z."/>
            <person name="LaButti K."/>
            <person name="Lipzen A."/>
            <person name="Lombard V."/>
            <person name="Magnuson J."/>
            <person name="Maillard F."/>
            <person name="Murat C."/>
            <person name="Nolan M."/>
            <person name="Ohm R.A."/>
            <person name="Pangilinan J."/>
            <person name="Pereira M.F."/>
            <person name="Perotto S."/>
            <person name="Peter M."/>
            <person name="Pfister S."/>
            <person name="Riley R."/>
            <person name="Sitrit Y."/>
            <person name="Stielow J.B."/>
            <person name="Szollosi G."/>
            <person name="Zifcakova L."/>
            <person name="Stursova M."/>
            <person name="Spatafora J.W."/>
            <person name="Tedersoo L."/>
            <person name="Vaario L.M."/>
            <person name="Yamada A."/>
            <person name="Yan M."/>
            <person name="Wang P."/>
            <person name="Xu J."/>
            <person name="Bruns T."/>
            <person name="Baldrian P."/>
            <person name="Vilgalys R."/>
            <person name="Dunand C."/>
            <person name="Henrissat B."/>
            <person name="Grigoriev I.V."/>
            <person name="Hibbett D."/>
            <person name="Nagy L.G."/>
            <person name="Martin F.M."/>
        </authorList>
    </citation>
    <scope>NUCLEOTIDE SEQUENCE</scope>
    <source>
        <strain evidence="3">UH-Tt-Lm1</strain>
    </source>
</reference>
<evidence type="ECO:0000313" key="4">
    <source>
        <dbReference type="Proteomes" id="UP000736335"/>
    </source>
</evidence>
<feature type="region of interest" description="Disordered" evidence="1">
    <location>
        <begin position="385"/>
        <end position="404"/>
    </location>
</feature>
<evidence type="ECO:0000256" key="1">
    <source>
        <dbReference type="SAM" id="MobiDB-lite"/>
    </source>
</evidence>
<dbReference type="OrthoDB" id="3034442at2759"/>
<dbReference type="PROSITE" id="PS50181">
    <property type="entry name" value="FBOX"/>
    <property type="match status" value="1"/>
</dbReference>